<comment type="caution">
    <text evidence="1">The sequence shown here is derived from an EMBL/GenBank/DDBJ whole genome shotgun (WGS) entry which is preliminary data.</text>
</comment>
<name>A0A1C1CIU3_9EURO</name>
<dbReference type="Proteomes" id="UP000094526">
    <property type="component" value="Unassembled WGS sequence"/>
</dbReference>
<gene>
    <name evidence="1" type="ORF">CLCR_04403</name>
</gene>
<accession>A0A1C1CIU3</accession>
<dbReference type="AlphaFoldDB" id="A0A1C1CIU3"/>
<evidence type="ECO:0000313" key="2">
    <source>
        <dbReference type="Proteomes" id="UP000094526"/>
    </source>
</evidence>
<organism evidence="1 2">
    <name type="scientific">Cladophialophora carrionii</name>
    <dbReference type="NCBI Taxonomy" id="86049"/>
    <lineage>
        <taxon>Eukaryota</taxon>
        <taxon>Fungi</taxon>
        <taxon>Dikarya</taxon>
        <taxon>Ascomycota</taxon>
        <taxon>Pezizomycotina</taxon>
        <taxon>Eurotiomycetes</taxon>
        <taxon>Chaetothyriomycetidae</taxon>
        <taxon>Chaetothyriales</taxon>
        <taxon>Herpotrichiellaceae</taxon>
        <taxon>Cladophialophora</taxon>
    </lineage>
</organism>
<reference evidence="2" key="1">
    <citation type="submission" date="2015-07" db="EMBL/GenBank/DDBJ databases">
        <authorList>
            <person name="Teixeira M.M."/>
            <person name="Souza R.C."/>
            <person name="Almeida L.G."/>
            <person name="Vicente V.A."/>
            <person name="de Hoog S."/>
            <person name="Bocca A.L."/>
            <person name="de Almeida S.R."/>
            <person name="Vasconcelos A.T."/>
            <person name="Felipe M.S."/>
        </authorList>
    </citation>
    <scope>NUCLEOTIDE SEQUENCE [LARGE SCALE GENOMIC DNA]</scope>
    <source>
        <strain evidence="2">KSF</strain>
    </source>
</reference>
<proteinExistence type="predicted"/>
<sequence length="118" mass="13411">MNVHMNVARQLQLTRYFGAKTRLGHSWELSPPFGFMQAPGTKGTEDVVRKQLTHLTLFEMTIDSHEEVRLIQWTSSTIFPQPPLQAPGMENVPTGSLADKVFRLETFQTDAAIEQQVR</sequence>
<keyword evidence="2" id="KW-1185">Reference proteome</keyword>
<protein>
    <submittedName>
        <fullName evidence="1">Uncharacterized protein</fullName>
    </submittedName>
</protein>
<evidence type="ECO:0000313" key="1">
    <source>
        <dbReference type="EMBL" id="OCT48443.1"/>
    </source>
</evidence>
<dbReference type="EMBL" id="LGRB01000012">
    <property type="protein sequence ID" value="OCT48443.1"/>
    <property type="molecule type" value="Genomic_DNA"/>
</dbReference>
<dbReference type="VEuPathDB" id="FungiDB:CLCR_04403"/>